<reference evidence="6 7" key="1">
    <citation type="submission" date="2021-05" db="EMBL/GenBank/DDBJ databases">
        <title>Draft Whole Genome Sequencing Of Biosensor Chromobacterium violaceum Strain CV026 Reveals A Regulatory RNA In Chromobacterium violaceum Phenotype Regulatory Network.</title>
        <authorList>
            <person name="Hong K.W."/>
            <person name="Chan K.G."/>
            <person name="Chang C.-Y."/>
        </authorList>
    </citation>
    <scope>NUCLEOTIDE SEQUENCE [LARGE SCALE GENOMIC DNA]</scope>
    <source>
        <strain evidence="6 7">ATCC 31532</strain>
    </source>
</reference>
<accession>A0ABS7FE05</accession>
<dbReference type="PANTHER" id="PTHR30537:SF5">
    <property type="entry name" value="HTH-TYPE TRANSCRIPTIONAL ACTIVATOR TTDR-RELATED"/>
    <property type="match status" value="1"/>
</dbReference>
<evidence type="ECO:0000256" key="2">
    <source>
        <dbReference type="ARBA" id="ARBA00023015"/>
    </source>
</evidence>
<dbReference type="Proteomes" id="UP000711178">
    <property type="component" value="Unassembled WGS sequence"/>
</dbReference>
<dbReference type="EMBL" id="JAHDTB010000009">
    <property type="protein sequence ID" value="MBW8288302.1"/>
    <property type="molecule type" value="Genomic_DNA"/>
</dbReference>
<keyword evidence="3" id="KW-0238">DNA-binding</keyword>
<dbReference type="Pfam" id="PF03466">
    <property type="entry name" value="LysR_substrate"/>
    <property type="match status" value="1"/>
</dbReference>
<comment type="caution">
    <text evidence="6">The sequence shown here is derived from an EMBL/GenBank/DDBJ whole genome shotgun (WGS) entry which is preliminary data.</text>
</comment>
<gene>
    <name evidence="6" type="ORF">KIF53_11760</name>
</gene>
<evidence type="ECO:0000313" key="6">
    <source>
        <dbReference type="EMBL" id="MBW8288302.1"/>
    </source>
</evidence>
<organism evidence="6 7">
    <name type="scientific">Chromobacterium subtsugae</name>
    <dbReference type="NCBI Taxonomy" id="251747"/>
    <lineage>
        <taxon>Bacteria</taxon>
        <taxon>Pseudomonadati</taxon>
        <taxon>Pseudomonadota</taxon>
        <taxon>Betaproteobacteria</taxon>
        <taxon>Neisseriales</taxon>
        <taxon>Chromobacteriaceae</taxon>
        <taxon>Chromobacterium</taxon>
    </lineage>
</organism>
<name>A0ABS7FE05_9NEIS</name>
<dbReference type="SUPFAM" id="SSF53850">
    <property type="entry name" value="Periplasmic binding protein-like II"/>
    <property type="match status" value="1"/>
</dbReference>
<dbReference type="GeneID" id="89684031"/>
<dbReference type="RefSeq" id="WP_043578307.1">
    <property type="nucleotide sequence ID" value="NZ_CP142381.1"/>
</dbReference>
<evidence type="ECO:0000259" key="5">
    <source>
        <dbReference type="PROSITE" id="PS50931"/>
    </source>
</evidence>
<dbReference type="SUPFAM" id="SSF46785">
    <property type="entry name" value="Winged helix' DNA-binding domain"/>
    <property type="match status" value="1"/>
</dbReference>
<evidence type="ECO:0000256" key="4">
    <source>
        <dbReference type="ARBA" id="ARBA00023163"/>
    </source>
</evidence>
<dbReference type="PROSITE" id="PS50931">
    <property type="entry name" value="HTH_LYSR"/>
    <property type="match status" value="1"/>
</dbReference>
<keyword evidence="7" id="KW-1185">Reference proteome</keyword>
<dbReference type="Pfam" id="PF00126">
    <property type="entry name" value="HTH_1"/>
    <property type="match status" value="1"/>
</dbReference>
<dbReference type="InterPro" id="IPR036388">
    <property type="entry name" value="WH-like_DNA-bd_sf"/>
</dbReference>
<comment type="similarity">
    <text evidence="1">Belongs to the LysR transcriptional regulatory family.</text>
</comment>
<dbReference type="PANTHER" id="PTHR30537">
    <property type="entry name" value="HTH-TYPE TRANSCRIPTIONAL REGULATOR"/>
    <property type="match status" value="1"/>
</dbReference>
<proteinExistence type="inferred from homology"/>
<dbReference type="InterPro" id="IPR058163">
    <property type="entry name" value="LysR-type_TF_proteobact-type"/>
</dbReference>
<evidence type="ECO:0000313" key="7">
    <source>
        <dbReference type="Proteomes" id="UP000711178"/>
    </source>
</evidence>
<dbReference type="Gene3D" id="1.10.10.10">
    <property type="entry name" value="Winged helix-like DNA-binding domain superfamily/Winged helix DNA-binding domain"/>
    <property type="match status" value="1"/>
</dbReference>
<dbReference type="InterPro" id="IPR036390">
    <property type="entry name" value="WH_DNA-bd_sf"/>
</dbReference>
<keyword evidence="4" id="KW-0804">Transcription</keyword>
<feature type="domain" description="HTH lysR-type" evidence="5">
    <location>
        <begin position="1"/>
        <end position="57"/>
    </location>
</feature>
<dbReference type="CDD" id="cd08422">
    <property type="entry name" value="PBP2_CrgA_like"/>
    <property type="match status" value="1"/>
</dbReference>
<dbReference type="InterPro" id="IPR000847">
    <property type="entry name" value="LysR_HTH_N"/>
</dbReference>
<keyword evidence="2" id="KW-0805">Transcription regulation</keyword>
<dbReference type="InterPro" id="IPR005119">
    <property type="entry name" value="LysR_subst-bd"/>
</dbReference>
<evidence type="ECO:0000256" key="3">
    <source>
        <dbReference type="ARBA" id="ARBA00023125"/>
    </source>
</evidence>
<evidence type="ECO:0000256" key="1">
    <source>
        <dbReference type="ARBA" id="ARBA00009437"/>
    </source>
</evidence>
<protein>
    <submittedName>
        <fullName evidence="6">LysR family transcriptional regulator</fullName>
    </submittedName>
</protein>
<dbReference type="Gene3D" id="3.40.190.290">
    <property type="match status" value="1"/>
</dbReference>
<sequence>MLDDLELFVAIVDAGSLNAAAKRLGMPAPTLTRRLQALEAGLDCKLLNRSARRLAPTNEGWQYYERCKPLLAALRRETAALDGMLNRVEGVVRLLAPLSMANDMLLPVWTRLLREHPRLKLELKLNNSLDDLYSGMADLALRVGEQSDAALRQRKVGMVRTMLVAAPDYQAAHGKLERPADLAAHRLLLAEPFERWRLRHAETGEEAAWPAEPDLQANDMLLTRRLAEAGAGIAVSPLSICHRQLAEGRLVRVLEQWEIAARPVYAVWPQRRALPARVRAVLDALLDFAADAPQLRG</sequence>